<feature type="domain" description="Beta-lactamase-related" evidence="1">
    <location>
        <begin position="44"/>
        <end position="352"/>
    </location>
</feature>
<dbReference type="PANTHER" id="PTHR46825">
    <property type="entry name" value="D-ALANYL-D-ALANINE-CARBOXYPEPTIDASE/ENDOPEPTIDASE AMPH"/>
    <property type="match status" value="1"/>
</dbReference>
<dbReference type="InterPro" id="IPR001466">
    <property type="entry name" value="Beta-lactam-related"/>
</dbReference>
<dbReference type="InterPro" id="IPR012338">
    <property type="entry name" value="Beta-lactam/transpept-like"/>
</dbReference>
<keyword evidence="3" id="KW-1185">Reference proteome</keyword>
<dbReference type="InterPro" id="IPR050491">
    <property type="entry name" value="AmpC-like"/>
</dbReference>
<evidence type="ECO:0000313" key="2">
    <source>
        <dbReference type="EMBL" id="MBW8201216.1"/>
    </source>
</evidence>
<dbReference type="EMBL" id="JAHZSV010000026">
    <property type="protein sequence ID" value="MBW8201216.1"/>
    <property type="molecule type" value="Genomic_DNA"/>
</dbReference>
<dbReference type="SUPFAM" id="SSF56601">
    <property type="entry name" value="beta-lactamase/transpeptidase-like"/>
    <property type="match status" value="1"/>
</dbReference>
<sequence length="565" mass="64198">MNLFIVMKAVITIFFVVLALGLDVNAQINPEEQAKIDSIFSQWDHPNSPGVAIGIVKDGKLVYSKGYGMANLDYGIPISGTSKFYIASMAKQFTAACIALLAIEGKIDLDDEVHAYIPELPRYGKVITIRNLVHHTSGLRDYLELMYLSGTSFEDYFTIEDGIQLLGRQSNVNFSPGEKHSYSNSGYILLAEIVNRVSGMTIREYADRNIFKPLGMNDTFFNDDHSQIINNRVVSYRKESDTFKRYVQNFDALGDGNLITTIKDLYLWDQNFYRPKVGGAKFLDLMLTKGRLNNGDTIDYAFGLVHDTYKGLPTLSHGGAFLGFRTQFIRFPEQRFSIIVLASVSGSNPTGKAYQIADILLKDKLSASEPEVQKLTSFEVEPVPLTKDELRQFEASYWSYEENYSRKIYLKSDTLRYSRGEQNENRLLPIDRNEFQMLDVTDGLRVNFHLKYGKPYKMIVTVNGNNPSELYAYMPLEAKDQDLKALEGSYYSKELDCTYVLKVRLDGLVLMINDVEMGHLRPIMDGLFVIEDFGVIKFDEKNKNVFVLDANRVKQIKFSKSKTLG</sequence>
<name>A0ABS7EUD3_9FLAO</name>
<dbReference type="Proteomes" id="UP001196136">
    <property type="component" value="Unassembled WGS sequence"/>
</dbReference>
<evidence type="ECO:0000313" key="3">
    <source>
        <dbReference type="Proteomes" id="UP001196136"/>
    </source>
</evidence>
<accession>A0ABS7EUD3</accession>
<proteinExistence type="predicted"/>
<reference evidence="2 3" key="1">
    <citation type="submission" date="2021-08" db="EMBL/GenBank/DDBJ databases">
        <title>Muricauda profundi sp. nov., a marine bacterium isolated from deep seawater of the Mariana Trench.</title>
        <authorList>
            <person name="Wei Y."/>
        </authorList>
    </citation>
    <scope>NUCLEOTIDE SEQUENCE [LARGE SCALE GENOMIC DNA]</scope>
    <source>
        <strain evidence="2 3">W52</strain>
    </source>
</reference>
<dbReference type="PANTHER" id="PTHR46825:SF9">
    <property type="entry name" value="BETA-LACTAMASE-RELATED DOMAIN-CONTAINING PROTEIN"/>
    <property type="match status" value="1"/>
</dbReference>
<dbReference type="Pfam" id="PF00144">
    <property type="entry name" value="Beta-lactamase"/>
    <property type="match status" value="1"/>
</dbReference>
<evidence type="ECO:0000259" key="1">
    <source>
        <dbReference type="Pfam" id="PF00144"/>
    </source>
</evidence>
<dbReference type="Gene3D" id="3.40.710.10">
    <property type="entry name" value="DD-peptidase/beta-lactamase superfamily"/>
    <property type="match status" value="1"/>
</dbReference>
<comment type="caution">
    <text evidence="2">The sequence shown here is derived from an EMBL/GenBank/DDBJ whole genome shotgun (WGS) entry which is preliminary data.</text>
</comment>
<organism evidence="2 3">
    <name type="scientific">Flagellimonas abyssi</name>
    <dbReference type="NCBI Taxonomy" id="2864871"/>
    <lineage>
        <taxon>Bacteria</taxon>
        <taxon>Pseudomonadati</taxon>
        <taxon>Bacteroidota</taxon>
        <taxon>Flavobacteriia</taxon>
        <taxon>Flavobacteriales</taxon>
        <taxon>Flavobacteriaceae</taxon>
        <taxon>Flagellimonas</taxon>
    </lineage>
</organism>
<protein>
    <submittedName>
        <fullName evidence="2">Beta-lactamase family protein</fullName>
    </submittedName>
</protein>
<gene>
    <name evidence="2" type="ORF">K1F36_15425</name>
</gene>